<evidence type="ECO:0000256" key="2">
    <source>
        <dbReference type="ARBA" id="ARBA00022692"/>
    </source>
</evidence>
<dbReference type="STRING" id="1874317.BKP64_06475"/>
<proteinExistence type="predicted"/>
<protein>
    <submittedName>
        <fullName evidence="9">Chemotaxis protein</fullName>
    </submittedName>
</protein>
<accession>A0A1D9GRL5</accession>
<dbReference type="OrthoDB" id="5914597at2"/>
<dbReference type="SMART" id="SM00283">
    <property type="entry name" value="MA"/>
    <property type="match status" value="1"/>
</dbReference>
<dbReference type="GO" id="GO:0006935">
    <property type="term" value="P:chemotaxis"/>
    <property type="evidence" value="ECO:0007669"/>
    <property type="project" value="UniProtKB-ARBA"/>
</dbReference>
<dbReference type="PANTHER" id="PTHR32089">
    <property type="entry name" value="METHYL-ACCEPTING CHEMOTAXIS PROTEIN MCPB"/>
    <property type="match status" value="1"/>
</dbReference>
<dbReference type="GO" id="GO:0016020">
    <property type="term" value="C:membrane"/>
    <property type="evidence" value="ECO:0007669"/>
    <property type="project" value="UniProtKB-SubCell"/>
</dbReference>
<dbReference type="Gene3D" id="1.10.287.950">
    <property type="entry name" value="Methyl-accepting chemotaxis protein"/>
    <property type="match status" value="1"/>
</dbReference>
<evidence type="ECO:0000256" key="4">
    <source>
        <dbReference type="ARBA" id="ARBA00023136"/>
    </source>
</evidence>
<dbReference type="AlphaFoldDB" id="A0A1D9GRL5"/>
<evidence type="ECO:0000256" key="6">
    <source>
        <dbReference type="PROSITE-ProRule" id="PRU00284"/>
    </source>
</evidence>
<dbReference type="EMBL" id="CP017715">
    <property type="protein sequence ID" value="AOY90185.1"/>
    <property type="molecule type" value="Genomic_DNA"/>
</dbReference>
<feature type="transmembrane region" description="Helical" evidence="7">
    <location>
        <begin position="182"/>
        <end position="202"/>
    </location>
</feature>
<keyword evidence="10" id="KW-1185">Reference proteome</keyword>
<feature type="transmembrane region" description="Helical" evidence="7">
    <location>
        <begin position="9"/>
        <end position="31"/>
    </location>
</feature>
<feature type="domain" description="Methyl-accepting transducer" evidence="8">
    <location>
        <begin position="262"/>
        <end position="509"/>
    </location>
</feature>
<organism evidence="9 10">
    <name type="scientific">Marinobacter salinus</name>
    <dbReference type="NCBI Taxonomy" id="1874317"/>
    <lineage>
        <taxon>Bacteria</taxon>
        <taxon>Pseudomonadati</taxon>
        <taxon>Pseudomonadota</taxon>
        <taxon>Gammaproteobacteria</taxon>
        <taxon>Pseudomonadales</taxon>
        <taxon>Marinobacteraceae</taxon>
        <taxon>Marinobacter</taxon>
    </lineage>
</organism>
<keyword evidence="3 7" id="KW-1133">Transmembrane helix</keyword>
<evidence type="ECO:0000259" key="8">
    <source>
        <dbReference type="PROSITE" id="PS50111"/>
    </source>
</evidence>
<keyword evidence="4 7" id="KW-0472">Membrane</keyword>
<evidence type="ECO:0000256" key="3">
    <source>
        <dbReference type="ARBA" id="ARBA00022989"/>
    </source>
</evidence>
<gene>
    <name evidence="9" type="ORF">BKP64_06475</name>
</gene>
<keyword evidence="2 7" id="KW-0812">Transmembrane</keyword>
<comment type="subcellular location">
    <subcellularLocation>
        <location evidence="1">Membrane</location>
        <topology evidence="1">Multi-pass membrane protein</topology>
    </subcellularLocation>
</comment>
<dbReference type="InterPro" id="IPR004089">
    <property type="entry name" value="MCPsignal_dom"/>
</dbReference>
<dbReference type="Pfam" id="PF00015">
    <property type="entry name" value="MCPsignal"/>
    <property type="match status" value="1"/>
</dbReference>
<dbReference type="SUPFAM" id="SSF58104">
    <property type="entry name" value="Methyl-accepting chemotaxis protein (MCP) signaling domain"/>
    <property type="match status" value="1"/>
</dbReference>
<dbReference type="Proteomes" id="UP000177445">
    <property type="component" value="Chromosome"/>
</dbReference>
<sequence length="540" mass="59212">MLGTVRTRILFFAFLSVFALSGLAVLSWTIILKAEEASDSLISTKLKESWLLVDLEQDHRRLQDLAFKIKAQLLLWDEIEPVFADLEQALPAHWKAVSENAGLETWAEEHRDSFERVVALMESMKSGIGEKSYYRVGQVVDFDLFPSLEPMLKAINQRQLQSRNSVSAGADDLLAFLSNQQVYLVAGSVLFLFVVVVMTAWLRQSVILRLQKMESELGAMEANSDLTRMPVLKGRDEVAGVSRALGALVSRFEQFIADIRGAAGELNQRSLTLDTGAESLHTASETTRHQIRDVSQSMAAIADQASAIERATDQSALTVGDAVSANEEVQHRLVSSEQAAEHTVDVISRVSQSIHALNDSTGKIEQVIGVIADIAEQTNLLALNAAIEAARAGEHGRGFAVVADEVRTLSRRTSESTRNIGQWVQDLVAGVGSVDELLGEMREAGNQNREHLIALKAHLESLRGQFVQLEDHSAAISAAVTTQRDEIGRVGRRSTALDESADFLIESVESTRAISEALRQESLSMRQLIARFRTAADSGQ</sequence>
<dbReference type="KEGG" id="msq:BKP64_06475"/>
<evidence type="ECO:0000256" key="7">
    <source>
        <dbReference type="SAM" id="Phobius"/>
    </source>
</evidence>
<keyword evidence="5 6" id="KW-0807">Transducer</keyword>
<evidence type="ECO:0000256" key="5">
    <source>
        <dbReference type="ARBA" id="ARBA00023224"/>
    </source>
</evidence>
<dbReference type="PANTHER" id="PTHR32089:SF119">
    <property type="entry name" value="METHYL-ACCEPTING CHEMOTAXIS PROTEIN CTPL"/>
    <property type="match status" value="1"/>
</dbReference>
<evidence type="ECO:0000313" key="9">
    <source>
        <dbReference type="EMBL" id="AOY90185.1"/>
    </source>
</evidence>
<name>A0A1D9GRL5_9GAMM</name>
<evidence type="ECO:0000313" key="10">
    <source>
        <dbReference type="Proteomes" id="UP000177445"/>
    </source>
</evidence>
<evidence type="ECO:0000256" key="1">
    <source>
        <dbReference type="ARBA" id="ARBA00004141"/>
    </source>
</evidence>
<dbReference type="PROSITE" id="PS50111">
    <property type="entry name" value="CHEMOTAXIS_TRANSDUC_2"/>
    <property type="match status" value="1"/>
</dbReference>
<reference evidence="9 10" key="1">
    <citation type="submission" date="2016-10" db="EMBL/GenBank/DDBJ databases">
        <title>Marinobacter salinus sp. nov., a moderately halophilic bacterium isolated from a tidal flat environment.</title>
        <authorList>
            <person name="Park S.-J."/>
        </authorList>
    </citation>
    <scope>NUCLEOTIDE SEQUENCE [LARGE SCALE GENOMIC DNA]</scope>
    <source>
        <strain evidence="9 10">Hb8</strain>
    </source>
</reference>
<dbReference type="GO" id="GO:0007165">
    <property type="term" value="P:signal transduction"/>
    <property type="evidence" value="ECO:0007669"/>
    <property type="project" value="UniProtKB-KW"/>
</dbReference>